<dbReference type="InterPro" id="IPR038511">
    <property type="entry name" value="TAP42/TAP46-like_sf"/>
</dbReference>
<evidence type="ECO:0000256" key="1">
    <source>
        <dbReference type="SAM" id="Coils"/>
    </source>
</evidence>
<dbReference type="PANTHER" id="PTHR10933">
    <property type="entry name" value="IMMUNOGLOBULIN-BINDING PROTEIN 1"/>
    <property type="match status" value="1"/>
</dbReference>
<feature type="region of interest" description="Disordered" evidence="2">
    <location>
        <begin position="281"/>
        <end position="307"/>
    </location>
</feature>
<dbReference type="WBParaSite" id="DME_0000313501-mRNA-1">
    <property type="protein sequence ID" value="DME_0000313501-mRNA-1"/>
    <property type="gene ID" value="DME_0000313501"/>
</dbReference>
<dbReference type="Proteomes" id="UP000038040">
    <property type="component" value="Unplaced"/>
</dbReference>
<name>A0A0N4U7Z4_DRAME</name>
<dbReference type="EMBL" id="UYYG01001159">
    <property type="protein sequence ID" value="VDN57321.1"/>
    <property type="molecule type" value="Genomic_DNA"/>
</dbReference>
<dbReference type="GO" id="GO:0035303">
    <property type="term" value="P:regulation of dephosphorylation"/>
    <property type="evidence" value="ECO:0007669"/>
    <property type="project" value="TreeGrafter"/>
</dbReference>
<reference evidence="3 5" key="2">
    <citation type="submission" date="2018-11" db="EMBL/GenBank/DDBJ databases">
        <authorList>
            <consortium name="Pathogen Informatics"/>
        </authorList>
    </citation>
    <scope>NUCLEOTIDE SEQUENCE [LARGE SCALE GENOMIC DNA]</scope>
</reference>
<evidence type="ECO:0000313" key="3">
    <source>
        <dbReference type="EMBL" id="VDN57321.1"/>
    </source>
</evidence>
<proteinExistence type="predicted"/>
<dbReference type="Gene3D" id="1.25.40.540">
    <property type="entry name" value="TAP42-like family"/>
    <property type="match status" value="1"/>
</dbReference>
<reference evidence="6" key="1">
    <citation type="submission" date="2017-02" db="UniProtKB">
        <authorList>
            <consortium name="WormBaseParasite"/>
        </authorList>
    </citation>
    <scope>IDENTIFICATION</scope>
</reference>
<keyword evidence="5" id="KW-1185">Reference proteome</keyword>
<dbReference type="PANTHER" id="PTHR10933:SF9">
    <property type="entry name" value="IMMUNOGLOBULIN-BINDING PROTEIN 1"/>
    <property type="match status" value="1"/>
</dbReference>
<evidence type="ECO:0000256" key="2">
    <source>
        <dbReference type="SAM" id="MobiDB-lite"/>
    </source>
</evidence>
<dbReference type="GO" id="GO:0009966">
    <property type="term" value="P:regulation of signal transduction"/>
    <property type="evidence" value="ECO:0007669"/>
    <property type="project" value="InterPro"/>
</dbReference>
<dbReference type="InterPro" id="IPR007304">
    <property type="entry name" value="TAP46-like"/>
</dbReference>
<dbReference type="Proteomes" id="UP000274756">
    <property type="component" value="Unassembled WGS sequence"/>
</dbReference>
<dbReference type="GO" id="GO:0005829">
    <property type="term" value="C:cytosol"/>
    <property type="evidence" value="ECO:0007669"/>
    <property type="project" value="TreeGrafter"/>
</dbReference>
<gene>
    <name evidence="3" type="ORF">DME_LOCUS7294</name>
</gene>
<dbReference type="AlphaFoldDB" id="A0A0N4U7Z4"/>
<sequence length="324" mass="37891">MSERNVKSDSEFGSDFNLEKEFRFCDGIVSKLEQESGGAPTFSEELSQCIERLEVLIHEVTARALFSENETIDDIPANYIKYLLLPSFMATLTQNINNPTETRVDILNKAKRYFRSFLEMLHFYKVIDFTLPWIDEDVDMEERQVKSNDIFELRNKKRRMYEQQRQLEQSLKILQTQYDRGEEDDSLLRKLYLTRVRLSALKALSELQMIEQELPLAERMLKIRSGELKADPLVKPPQSRPPFIITRDQIQKKVFGLGYPSVPKMTVNEWYDEMANTGGFANSSSASVVPENKSDDSDDEQVQEEKREKAIKWDEYKDCTFFKV</sequence>
<feature type="coiled-coil region" evidence="1">
    <location>
        <begin position="157"/>
        <end position="184"/>
    </location>
</feature>
<evidence type="ECO:0000313" key="4">
    <source>
        <dbReference type="Proteomes" id="UP000038040"/>
    </source>
</evidence>
<dbReference type="OrthoDB" id="10261753at2759"/>
<dbReference type="GO" id="GO:0051721">
    <property type="term" value="F:protein phosphatase 2A binding"/>
    <property type="evidence" value="ECO:0007669"/>
    <property type="project" value="TreeGrafter"/>
</dbReference>
<keyword evidence="1" id="KW-0175">Coiled coil</keyword>
<organism evidence="4 6">
    <name type="scientific">Dracunculus medinensis</name>
    <name type="common">Guinea worm</name>
    <dbReference type="NCBI Taxonomy" id="318479"/>
    <lineage>
        <taxon>Eukaryota</taxon>
        <taxon>Metazoa</taxon>
        <taxon>Ecdysozoa</taxon>
        <taxon>Nematoda</taxon>
        <taxon>Chromadorea</taxon>
        <taxon>Rhabditida</taxon>
        <taxon>Spirurina</taxon>
        <taxon>Dracunculoidea</taxon>
        <taxon>Dracunculidae</taxon>
        <taxon>Dracunculus</taxon>
    </lineage>
</organism>
<evidence type="ECO:0000313" key="5">
    <source>
        <dbReference type="Proteomes" id="UP000274756"/>
    </source>
</evidence>
<accession>A0A0N4U7Z4</accession>
<protein>
    <submittedName>
        <fullName evidence="6">Immunoglobulin-binding protein 1</fullName>
    </submittedName>
</protein>
<dbReference type="STRING" id="318479.A0A0N4U7Z4"/>
<evidence type="ECO:0000313" key="6">
    <source>
        <dbReference type="WBParaSite" id="DME_0000313501-mRNA-1"/>
    </source>
</evidence>
<dbReference type="Pfam" id="PF04177">
    <property type="entry name" value="TAP42"/>
    <property type="match status" value="1"/>
</dbReference>